<organism evidence="1 2">
    <name type="scientific">Owenweeksia hongkongensis (strain DSM 17368 / CIP 108786 / JCM 12287 / NRRL B-23963 / UST20020801)</name>
    <dbReference type="NCBI Taxonomy" id="926562"/>
    <lineage>
        <taxon>Bacteria</taxon>
        <taxon>Pseudomonadati</taxon>
        <taxon>Bacteroidota</taxon>
        <taxon>Flavobacteriia</taxon>
        <taxon>Flavobacteriales</taxon>
        <taxon>Owenweeksiaceae</taxon>
        <taxon>Owenweeksia</taxon>
    </lineage>
</organism>
<accession>G8R4T7</accession>
<gene>
    <name evidence="1" type="ordered locus">Oweho_2237</name>
</gene>
<proteinExistence type="predicted"/>
<keyword evidence="2" id="KW-1185">Reference proteome</keyword>
<protein>
    <submittedName>
        <fullName evidence="1">Uncharacterized protein</fullName>
    </submittedName>
</protein>
<reference evidence="1 2" key="1">
    <citation type="journal article" date="2012" name="Stand. Genomic Sci.">
        <title>Genome sequence of the orange-pigmented seawater bacterium Owenweeksia hongkongensis type strain (UST20020801(T)).</title>
        <authorList>
            <person name="Riedel T."/>
            <person name="Held B."/>
            <person name="Nolan M."/>
            <person name="Lucas S."/>
            <person name="Lapidus A."/>
            <person name="Tice H."/>
            <person name="Del Rio T.G."/>
            <person name="Cheng J.F."/>
            <person name="Han C."/>
            <person name="Tapia R."/>
            <person name="Goodwin L.A."/>
            <person name="Pitluck S."/>
            <person name="Liolios K."/>
            <person name="Mavromatis K."/>
            <person name="Pagani I."/>
            <person name="Ivanova N."/>
            <person name="Mikhailova N."/>
            <person name="Pati A."/>
            <person name="Chen A."/>
            <person name="Palaniappan K."/>
            <person name="Rohde M."/>
            <person name="Tindall B.J."/>
            <person name="Detter J.C."/>
            <person name="Goker M."/>
            <person name="Woyke T."/>
            <person name="Bristow J."/>
            <person name="Eisen J.A."/>
            <person name="Markowitz V."/>
            <person name="Hugenholtz P."/>
            <person name="Klenk H.P."/>
            <person name="Kyrpides N.C."/>
        </authorList>
    </citation>
    <scope>NUCLEOTIDE SEQUENCE</scope>
    <source>
        <strain evidence="2">DSM 17368 / JCM 12287 / NRRL B-23963</strain>
    </source>
</reference>
<dbReference type="Proteomes" id="UP000005631">
    <property type="component" value="Chromosome"/>
</dbReference>
<dbReference type="STRING" id="926562.Oweho_2237"/>
<dbReference type="KEGG" id="oho:Oweho_2237"/>
<dbReference type="EMBL" id="CP003156">
    <property type="protein sequence ID" value="AEV33211.1"/>
    <property type="molecule type" value="Genomic_DNA"/>
</dbReference>
<dbReference type="RefSeq" id="WP_014202560.1">
    <property type="nucleotide sequence ID" value="NC_016599.1"/>
</dbReference>
<evidence type="ECO:0000313" key="1">
    <source>
        <dbReference type="EMBL" id="AEV33211.1"/>
    </source>
</evidence>
<dbReference type="HOGENOM" id="CLU_516625_0_0_10"/>
<evidence type="ECO:0000313" key="2">
    <source>
        <dbReference type="Proteomes" id="UP000005631"/>
    </source>
</evidence>
<sequence length="527" mass="61003">MNNKTLLYLSVLLVWFLPKSILGQKVPQTSIAFSEVQNVLGVEQGKGFALVYRGDTLASFSSNDKRSLTTFFDEEIRCIYFEDSVEYQYSLPHRSGVFRLSLSDSLPLFEKENLSESNYSKLIRYDSMGAEKYKEEIREDAKIVTRTSGKGKEATTIQENRWFVNYTQENPDSSYFREYNADSVLQAWSYVLNMTNGERIHVAQREDPFNYTFSKTYYERDTNYNYRFNINPDGDTLLNESFSKKFKELDSTYYCADWSGADYVARSEQYHSLKGDSSYSVNSQDGLYYSVDNFEDSLEISKSFDLQGNLIYRTSMEMLNGDYGVEETLEQRDTFYHEINYFHGLQWGKGQITEIFPYIRRVYLDEDSAVVRVLDYSFEKQDEWPVLTITEGDTSWIESMDDGGNSKYAPKIGVTISNRVGWEMRESTYYFSGTAKRKTEKLLGSFIKANNGRGKMGFGVPPFYILKNQNSVQFVQNLSGLNDLQIQGLKQILSGKGKKAVLYINDNAQHFEGTFAKLFFEFSYYVQ</sequence>
<dbReference type="AlphaFoldDB" id="G8R4T7"/>
<name>G8R4T7_OWEHD</name>